<evidence type="ECO:0000256" key="3">
    <source>
        <dbReference type="ARBA" id="ARBA00004947"/>
    </source>
</evidence>
<dbReference type="Pfam" id="PF01370">
    <property type="entry name" value="Epimerase"/>
    <property type="match status" value="1"/>
</dbReference>
<dbReference type="PANTHER" id="PTHR43725:SF53">
    <property type="entry name" value="UDP-ARABINOSE 4-EPIMERASE 1"/>
    <property type="match status" value="1"/>
</dbReference>
<feature type="domain" description="NAD-dependent epimerase/dehydratase" evidence="11">
    <location>
        <begin position="3"/>
        <end position="249"/>
    </location>
</feature>
<dbReference type="InterPro" id="IPR005886">
    <property type="entry name" value="UDP_G4E"/>
</dbReference>
<comment type="cofactor">
    <cofactor evidence="2 10">
        <name>NAD(+)</name>
        <dbReference type="ChEBI" id="CHEBI:57540"/>
    </cofactor>
</comment>
<evidence type="ECO:0000256" key="1">
    <source>
        <dbReference type="ARBA" id="ARBA00000083"/>
    </source>
</evidence>
<evidence type="ECO:0000259" key="11">
    <source>
        <dbReference type="Pfam" id="PF01370"/>
    </source>
</evidence>
<dbReference type="EC" id="5.1.3.2" evidence="5 10"/>
<dbReference type="InterPro" id="IPR001509">
    <property type="entry name" value="Epimerase_deHydtase"/>
</dbReference>
<keyword evidence="9 10" id="KW-0119">Carbohydrate metabolism</keyword>
<comment type="similarity">
    <text evidence="4 10">Belongs to the NAD(P)-dependent epimerase/dehydratase family.</text>
</comment>
<keyword evidence="7 10" id="KW-0520">NAD</keyword>
<protein>
    <recommendedName>
        <fullName evidence="6 10">UDP-glucose 4-epimerase</fullName>
        <ecNumber evidence="5 10">5.1.3.2</ecNumber>
    </recommendedName>
</protein>
<reference evidence="12 13" key="1">
    <citation type="journal article" date="2016" name="Nat. Commun.">
        <title>Thousands of microbial genomes shed light on interconnected biogeochemical processes in an aquifer system.</title>
        <authorList>
            <person name="Anantharaman K."/>
            <person name="Brown C.T."/>
            <person name="Hug L.A."/>
            <person name="Sharon I."/>
            <person name="Castelle C.J."/>
            <person name="Probst A.J."/>
            <person name="Thomas B.C."/>
            <person name="Singh A."/>
            <person name="Wilkins M.J."/>
            <person name="Karaoz U."/>
            <person name="Brodie E.L."/>
            <person name="Williams K.H."/>
            <person name="Hubbard S.S."/>
            <person name="Banfield J.F."/>
        </authorList>
    </citation>
    <scope>NUCLEOTIDE SEQUENCE [LARGE SCALE GENOMIC DNA]</scope>
</reference>
<evidence type="ECO:0000256" key="2">
    <source>
        <dbReference type="ARBA" id="ARBA00001911"/>
    </source>
</evidence>
<evidence type="ECO:0000256" key="9">
    <source>
        <dbReference type="ARBA" id="ARBA00023277"/>
    </source>
</evidence>
<dbReference type="SUPFAM" id="SSF51735">
    <property type="entry name" value="NAD(P)-binding Rossmann-fold domains"/>
    <property type="match status" value="1"/>
</dbReference>
<evidence type="ECO:0000256" key="4">
    <source>
        <dbReference type="ARBA" id="ARBA00007637"/>
    </source>
</evidence>
<dbReference type="UniPathway" id="UPA00214"/>
<dbReference type="Gene3D" id="3.90.25.10">
    <property type="entry name" value="UDP-galactose 4-epimerase, domain 1"/>
    <property type="match status" value="1"/>
</dbReference>
<evidence type="ECO:0000313" key="13">
    <source>
        <dbReference type="Proteomes" id="UP000176778"/>
    </source>
</evidence>
<comment type="subunit">
    <text evidence="10">Homodimer.</text>
</comment>
<sequence length="325" mass="36163">MRILVTGGAGYVGSHIVEALVAAKHKVVVFDDLSMGHRQAVHPRAEFFKGDLRKKADVAKVFKKYKFDAVFHFAARSLVGQSMRDPMLYLGDNVVSAVNLFEEMIKNEVGKFILSSTANLFGDPTKIPISEKEAITPGSPYGESKNIIERELFWLDKTVGMKYACLRYFNAAGASLSGRIGEDHRRETHLIPCLISAALENKKFIVNGNDYKTPDGTCIRDYVHVSDLARAHLLALKAIGLKSRIYNLGSGKGYSIIEVIRTVETETGKKINFGFGPRRAGDPDKLIASSARIKRELGWKPKYSLTEIVETAYKWHLSHPKGYAK</sequence>
<dbReference type="GO" id="GO:0033499">
    <property type="term" value="P:galactose catabolic process via UDP-galactose, Leloir pathway"/>
    <property type="evidence" value="ECO:0007669"/>
    <property type="project" value="TreeGrafter"/>
</dbReference>
<comment type="catalytic activity">
    <reaction evidence="1 10">
        <text>UDP-alpha-D-glucose = UDP-alpha-D-galactose</text>
        <dbReference type="Rhea" id="RHEA:22168"/>
        <dbReference type="ChEBI" id="CHEBI:58885"/>
        <dbReference type="ChEBI" id="CHEBI:66914"/>
        <dbReference type="EC" id="5.1.3.2"/>
    </reaction>
</comment>
<dbReference type="STRING" id="1802479.A2Y68_02870"/>
<evidence type="ECO:0000313" key="12">
    <source>
        <dbReference type="EMBL" id="OGM10352.1"/>
    </source>
</evidence>
<evidence type="ECO:0000256" key="8">
    <source>
        <dbReference type="ARBA" id="ARBA00023235"/>
    </source>
</evidence>
<evidence type="ECO:0000256" key="6">
    <source>
        <dbReference type="ARBA" id="ARBA00018569"/>
    </source>
</evidence>
<comment type="pathway">
    <text evidence="3 10">Carbohydrate metabolism; galactose metabolism.</text>
</comment>
<evidence type="ECO:0000256" key="5">
    <source>
        <dbReference type="ARBA" id="ARBA00013189"/>
    </source>
</evidence>
<name>A0A1F7X5L3_9BACT</name>
<dbReference type="Gene3D" id="3.40.50.720">
    <property type="entry name" value="NAD(P)-binding Rossmann-like Domain"/>
    <property type="match status" value="1"/>
</dbReference>
<evidence type="ECO:0000256" key="10">
    <source>
        <dbReference type="RuleBase" id="RU366046"/>
    </source>
</evidence>
<dbReference type="GO" id="GO:0003978">
    <property type="term" value="F:UDP-glucose 4-epimerase activity"/>
    <property type="evidence" value="ECO:0007669"/>
    <property type="project" value="UniProtKB-UniRule"/>
</dbReference>
<accession>A0A1F7X5L3</accession>
<keyword evidence="8 10" id="KW-0413">Isomerase</keyword>
<dbReference type="CDD" id="cd05247">
    <property type="entry name" value="UDP_G4E_1_SDR_e"/>
    <property type="match status" value="1"/>
</dbReference>
<organism evidence="12 13">
    <name type="scientific">Candidatus Woesebacteria bacterium RBG_13_46_13</name>
    <dbReference type="NCBI Taxonomy" id="1802479"/>
    <lineage>
        <taxon>Bacteria</taxon>
        <taxon>Candidatus Woeseibacteriota</taxon>
    </lineage>
</organism>
<dbReference type="EMBL" id="MGFR01000001">
    <property type="protein sequence ID" value="OGM10352.1"/>
    <property type="molecule type" value="Genomic_DNA"/>
</dbReference>
<dbReference type="InterPro" id="IPR036291">
    <property type="entry name" value="NAD(P)-bd_dom_sf"/>
</dbReference>
<dbReference type="AlphaFoldDB" id="A0A1F7X5L3"/>
<proteinExistence type="inferred from homology"/>
<dbReference type="PANTHER" id="PTHR43725">
    <property type="entry name" value="UDP-GLUCOSE 4-EPIMERASE"/>
    <property type="match status" value="1"/>
</dbReference>
<comment type="caution">
    <text evidence="12">The sequence shown here is derived from an EMBL/GenBank/DDBJ whole genome shotgun (WGS) entry which is preliminary data.</text>
</comment>
<dbReference type="Proteomes" id="UP000176778">
    <property type="component" value="Unassembled WGS sequence"/>
</dbReference>
<dbReference type="NCBIfam" id="TIGR01179">
    <property type="entry name" value="galE"/>
    <property type="match status" value="1"/>
</dbReference>
<evidence type="ECO:0000256" key="7">
    <source>
        <dbReference type="ARBA" id="ARBA00023027"/>
    </source>
</evidence>
<gene>
    <name evidence="12" type="ORF">A2Y68_02870</name>
</gene>